<dbReference type="UniPathway" id="UPA00148"/>
<keyword evidence="8" id="KW-1185">Reference proteome</keyword>
<dbReference type="PIRSF" id="PIRSF036428">
    <property type="entry name" value="CobL"/>
    <property type="match status" value="1"/>
</dbReference>
<evidence type="ECO:0000256" key="5">
    <source>
        <dbReference type="ARBA" id="ARBA00022691"/>
    </source>
</evidence>
<sequence length="407" mass="42462">MPAGATAKWLAIVGIGEDGLDGIGAAARQAIGEADLVFGGARHLELAATAIRGEPRPWPVPFDTTMADVVAARGRNVCVLASGDPFCHGVGTTLARHVDRAEFSAYPAPSAFSLAAARLGWALQETETISLHGRPIHLIRPLLQDGARILALTSNGRSPAEIADLLASSGFGSSRFHILEALGGPAEAVSTLRADALGTQIFADLNVVAIEASGDDRAKTIPLAVAIPDALFEHDGQITKREIRAVTLSSLAPRRGELLWDIGAGSGSIAISWMLAHPSLHAVAIEAEAERAARIRRNARSLGVPGLDIVEGHAPEALAGLPQPDAVFVGGGGSRDGVMAITMERLRAGGRLVANAVTLEMEAVLLDLYARHGGELSRITVSRAAPVGGKSGWRPAMPVTQWTWSKP</sequence>
<dbReference type="Pfam" id="PF00590">
    <property type="entry name" value="TP_methylase"/>
    <property type="match status" value="1"/>
</dbReference>
<evidence type="ECO:0000259" key="6">
    <source>
        <dbReference type="Pfam" id="PF00590"/>
    </source>
</evidence>
<keyword evidence="3" id="KW-0489">Methyltransferase</keyword>
<dbReference type="KEGG" id="meso:BSQ44_06465"/>
<dbReference type="PANTHER" id="PTHR43182">
    <property type="entry name" value="COBALT-PRECORRIN-6B C(15)-METHYLTRANSFERASE (DECARBOXYLATING)"/>
    <property type="match status" value="1"/>
</dbReference>
<gene>
    <name evidence="7" type="ORF">BSQ44_06465</name>
</gene>
<dbReference type="InterPro" id="IPR050714">
    <property type="entry name" value="Cobalamin_biosynth_MTase"/>
</dbReference>
<organism evidence="7 8">
    <name type="scientific">Aquibium oceanicum</name>
    <dbReference type="NCBI Taxonomy" id="1670800"/>
    <lineage>
        <taxon>Bacteria</taxon>
        <taxon>Pseudomonadati</taxon>
        <taxon>Pseudomonadota</taxon>
        <taxon>Alphaproteobacteria</taxon>
        <taxon>Hyphomicrobiales</taxon>
        <taxon>Phyllobacteriaceae</taxon>
        <taxon>Aquibium</taxon>
    </lineage>
</organism>
<dbReference type="CDD" id="cd11644">
    <property type="entry name" value="Precorrin-6Y-MT"/>
    <property type="match status" value="1"/>
</dbReference>
<evidence type="ECO:0000313" key="8">
    <source>
        <dbReference type="Proteomes" id="UP000182840"/>
    </source>
</evidence>
<dbReference type="RefSeq" id="WP_072602458.1">
    <property type="nucleotide sequence ID" value="NZ_CP018171.1"/>
</dbReference>
<dbReference type="Gene3D" id="3.40.1010.10">
    <property type="entry name" value="Cobalt-precorrin-4 Transmethylase, Domain 1"/>
    <property type="match status" value="1"/>
</dbReference>
<keyword evidence="4" id="KW-0808">Transferase</keyword>
<dbReference type="STRING" id="1670800.BSQ44_06465"/>
<evidence type="ECO:0000313" key="7">
    <source>
        <dbReference type="EMBL" id="APH71052.1"/>
    </source>
</evidence>
<evidence type="ECO:0000256" key="3">
    <source>
        <dbReference type="ARBA" id="ARBA00022603"/>
    </source>
</evidence>
<dbReference type="InterPro" id="IPR014777">
    <property type="entry name" value="4pyrrole_Mease_sub1"/>
</dbReference>
<keyword evidence="5" id="KW-0949">S-adenosyl-L-methionine</keyword>
<dbReference type="GO" id="GO:0032259">
    <property type="term" value="P:methylation"/>
    <property type="evidence" value="ECO:0007669"/>
    <property type="project" value="UniProtKB-KW"/>
</dbReference>
<keyword evidence="2" id="KW-0169">Cobalamin biosynthesis</keyword>
<dbReference type="NCBIfam" id="TIGR02469">
    <property type="entry name" value="CbiT"/>
    <property type="match status" value="1"/>
</dbReference>
<dbReference type="OrthoDB" id="9787825at2"/>
<feature type="domain" description="Tetrapyrrole methylase" evidence="6">
    <location>
        <begin position="10"/>
        <end position="191"/>
    </location>
</feature>
<dbReference type="Gene3D" id="3.40.50.150">
    <property type="entry name" value="Vaccinia Virus protein VP39"/>
    <property type="match status" value="1"/>
</dbReference>
<dbReference type="InterPro" id="IPR035996">
    <property type="entry name" value="4pyrrol_Methylase_sf"/>
</dbReference>
<dbReference type="InterPro" id="IPR029063">
    <property type="entry name" value="SAM-dependent_MTases_sf"/>
</dbReference>
<dbReference type="PANTHER" id="PTHR43182:SF1">
    <property type="entry name" value="COBALT-PRECORRIN-7 C(5)-METHYLTRANSFERASE"/>
    <property type="match status" value="1"/>
</dbReference>
<comment type="pathway">
    <text evidence="1">Cofactor biosynthesis; adenosylcobalamin biosynthesis.</text>
</comment>
<accession>A0A1L3SP13</accession>
<dbReference type="GO" id="GO:0008276">
    <property type="term" value="F:protein methyltransferase activity"/>
    <property type="evidence" value="ECO:0007669"/>
    <property type="project" value="InterPro"/>
</dbReference>
<dbReference type="InterPro" id="IPR006365">
    <property type="entry name" value="Cbl_synth_CobL"/>
</dbReference>
<dbReference type="AlphaFoldDB" id="A0A1L3SP13"/>
<dbReference type="SUPFAM" id="SSF53790">
    <property type="entry name" value="Tetrapyrrole methylase"/>
    <property type="match status" value="1"/>
</dbReference>
<name>A0A1L3SP13_9HYPH</name>
<protein>
    <submittedName>
        <fullName evidence="7">Cobalamin biosynthesis bifunctional protein CbiET</fullName>
    </submittedName>
</protein>
<dbReference type="InterPro" id="IPR000878">
    <property type="entry name" value="4pyrrol_Mease"/>
</dbReference>
<evidence type="ECO:0000256" key="4">
    <source>
        <dbReference type="ARBA" id="ARBA00022679"/>
    </source>
</evidence>
<dbReference type="NCBIfam" id="TIGR02467">
    <property type="entry name" value="CbiE"/>
    <property type="match status" value="1"/>
</dbReference>
<dbReference type="EMBL" id="CP018171">
    <property type="protein sequence ID" value="APH71052.1"/>
    <property type="molecule type" value="Genomic_DNA"/>
</dbReference>
<evidence type="ECO:0000256" key="1">
    <source>
        <dbReference type="ARBA" id="ARBA00004953"/>
    </source>
</evidence>
<evidence type="ECO:0000256" key="2">
    <source>
        <dbReference type="ARBA" id="ARBA00022573"/>
    </source>
</evidence>
<dbReference type="InterPro" id="IPR012818">
    <property type="entry name" value="CbiE"/>
</dbReference>
<dbReference type="SUPFAM" id="SSF53335">
    <property type="entry name" value="S-adenosyl-L-methionine-dependent methyltransferases"/>
    <property type="match status" value="1"/>
</dbReference>
<dbReference type="InterPro" id="IPR014008">
    <property type="entry name" value="Cbl_synth_MTase_CbiT"/>
</dbReference>
<dbReference type="GO" id="GO:0009236">
    <property type="term" value="P:cobalamin biosynthetic process"/>
    <property type="evidence" value="ECO:0007669"/>
    <property type="project" value="UniProtKB-UniPathway"/>
</dbReference>
<proteinExistence type="predicted"/>
<dbReference type="Proteomes" id="UP000182840">
    <property type="component" value="Chromosome"/>
</dbReference>
<reference evidence="8" key="1">
    <citation type="submission" date="2016-11" db="EMBL/GenBank/DDBJ databases">
        <title>Mesorhizobium oceanicum sp. nov., isolated from deep seawater in South China Sea.</title>
        <authorList>
            <person name="Fu G.-Y."/>
        </authorList>
    </citation>
    <scope>NUCLEOTIDE SEQUENCE [LARGE SCALE GENOMIC DNA]</scope>
    <source>
        <strain evidence="8">B7</strain>
    </source>
</reference>